<comment type="caution">
    <text evidence="1">The sequence shown here is derived from an EMBL/GenBank/DDBJ whole genome shotgun (WGS) entry which is preliminary data.</text>
</comment>
<dbReference type="AlphaFoldDB" id="A0A9D5K0J7"/>
<accession>A0A9D5K0J7</accession>
<reference evidence="1" key="1">
    <citation type="submission" date="2019-11" db="EMBL/GenBank/DDBJ databases">
        <title>Microbial mats filling the niche in hypersaline microbial mats.</title>
        <authorList>
            <person name="Wong H.L."/>
            <person name="Macleod F.I."/>
            <person name="White R.A. III"/>
            <person name="Burns B.P."/>
        </authorList>
    </citation>
    <scope>NUCLEOTIDE SEQUENCE</scope>
    <source>
        <strain evidence="1">Rbin_158</strain>
    </source>
</reference>
<evidence type="ECO:0000313" key="2">
    <source>
        <dbReference type="Proteomes" id="UP000649604"/>
    </source>
</evidence>
<sequence length="232" mass="27335">MSGLLFIAAIGVLMSNLFRLQQRIWPFPEKIQHLDEWYPRDWIGIGLDRKLSSRLKREKHLSIRTKYPNRQVLLSEWRFGKTGPQHEDTRHLFYAAVHYLYAGRTLFLPSDQWFYHAELLKAGGLADIKYYQPHDLPDLSEDQIRKFPLYHRFIYNPYFYSPIHNCPCEGGVECDNACPNLDFEQIPILLLLIPPEDSDQDQTSAVVALPCEDHLCFLPQQHLRSITNWWPL</sequence>
<evidence type="ECO:0000313" key="1">
    <source>
        <dbReference type="EMBL" id="MBD3327127.1"/>
    </source>
</evidence>
<dbReference type="Proteomes" id="UP000649604">
    <property type="component" value="Unassembled WGS sequence"/>
</dbReference>
<proteinExistence type="predicted"/>
<gene>
    <name evidence="1" type="ORF">GF339_21245</name>
</gene>
<organism evidence="1 2">
    <name type="scientific">candidate division KSB3 bacterium</name>
    <dbReference type="NCBI Taxonomy" id="2044937"/>
    <lineage>
        <taxon>Bacteria</taxon>
        <taxon>candidate division KSB3</taxon>
    </lineage>
</organism>
<dbReference type="EMBL" id="WJJP01000691">
    <property type="protein sequence ID" value="MBD3327127.1"/>
    <property type="molecule type" value="Genomic_DNA"/>
</dbReference>
<name>A0A9D5K0J7_9BACT</name>
<protein>
    <submittedName>
        <fullName evidence="1">Uncharacterized protein</fullName>
    </submittedName>
</protein>